<sequence>MDHVLEERIAELEADVLAKEELIVHLTCEKRQLRAYAQRLELQSKGQEEKVEERYLDHEVQQLQQQCTRQADEINRLERIVRVKEERIEEYVARMSQLEDELEKIKMIKENDKKEEDNKQDKFEWQEEMTRYPTPHFSIDSPEVNYLLKQWTQNQEKIQALMHWFKEISQETISNDIKLPSAIELPRLSCELRDGFLTLIVPLLRKQLVRSIQVHTRVHDQEHTDVRIRVYAKI</sequence>
<dbReference type="Proteomes" id="UP000243217">
    <property type="component" value="Unassembled WGS sequence"/>
</dbReference>
<comment type="caution">
    <text evidence="2">The sequence shown here is derived from an EMBL/GenBank/DDBJ whole genome shotgun (WGS) entry which is preliminary data.</text>
</comment>
<dbReference type="EMBL" id="JNBS01000359">
    <property type="protein sequence ID" value="OQS06296.1"/>
    <property type="molecule type" value="Genomic_DNA"/>
</dbReference>
<name>A0A1W0A7N4_9STRA</name>
<gene>
    <name evidence="2" type="ORF">THRCLA_01654</name>
</gene>
<protein>
    <submittedName>
        <fullName evidence="2">Uncharacterized protein</fullName>
    </submittedName>
</protein>
<dbReference type="OrthoDB" id="67951at2759"/>
<dbReference type="AlphaFoldDB" id="A0A1W0A7N4"/>
<evidence type="ECO:0000256" key="1">
    <source>
        <dbReference type="SAM" id="Coils"/>
    </source>
</evidence>
<keyword evidence="1" id="KW-0175">Coiled coil</keyword>
<evidence type="ECO:0000313" key="3">
    <source>
        <dbReference type="Proteomes" id="UP000243217"/>
    </source>
</evidence>
<evidence type="ECO:0000313" key="2">
    <source>
        <dbReference type="EMBL" id="OQS06296.1"/>
    </source>
</evidence>
<feature type="coiled-coil region" evidence="1">
    <location>
        <begin position="30"/>
        <end position="118"/>
    </location>
</feature>
<organism evidence="2 3">
    <name type="scientific">Thraustotheca clavata</name>
    <dbReference type="NCBI Taxonomy" id="74557"/>
    <lineage>
        <taxon>Eukaryota</taxon>
        <taxon>Sar</taxon>
        <taxon>Stramenopiles</taxon>
        <taxon>Oomycota</taxon>
        <taxon>Saprolegniomycetes</taxon>
        <taxon>Saprolegniales</taxon>
        <taxon>Achlyaceae</taxon>
        <taxon>Thraustotheca</taxon>
    </lineage>
</organism>
<reference evidence="2 3" key="1">
    <citation type="journal article" date="2014" name="Genome Biol. Evol.">
        <title>The secreted proteins of Achlya hypogyna and Thraustotheca clavata identify the ancestral oomycete secretome and reveal gene acquisitions by horizontal gene transfer.</title>
        <authorList>
            <person name="Misner I."/>
            <person name="Blouin N."/>
            <person name="Leonard G."/>
            <person name="Richards T.A."/>
            <person name="Lane C.E."/>
        </authorList>
    </citation>
    <scope>NUCLEOTIDE SEQUENCE [LARGE SCALE GENOMIC DNA]</scope>
    <source>
        <strain evidence="2 3">ATCC 34112</strain>
    </source>
</reference>
<accession>A0A1W0A7N4</accession>
<keyword evidence="3" id="KW-1185">Reference proteome</keyword>
<proteinExistence type="predicted"/>